<dbReference type="Proteomes" id="UP000198356">
    <property type="component" value="Unassembled WGS sequence"/>
</dbReference>
<dbReference type="OrthoDB" id="119167at2"/>
<protein>
    <submittedName>
        <fullName evidence="3">Uncharacterized protein</fullName>
    </submittedName>
</protein>
<accession>A0A239H8N1</accession>
<sequence length="219" mass="23607">MNKCLRLLPLLAALPSFAQDLQIPRITPHITLPAPTPAPREPTNPPARDVRDPRAGIQFHLPAGWNTSRTDGELSTFRTDARTAPAATRFSMVAALGFNPYPSSTFASALVYVSTTPRVTPEACAAQATAAPAQPAPKTMVAGQPFDRGHDEYGKICTEARDDIFTAMHAGTCVRFDLAINTFCGGEVSGARDMTERELENIHLRMESILATVKFAGSK</sequence>
<feature type="compositionally biased region" description="Pro residues" evidence="1">
    <location>
        <begin position="34"/>
        <end position="45"/>
    </location>
</feature>
<evidence type="ECO:0000256" key="1">
    <source>
        <dbReference type="SAM" id="MobiDB-lite"/>
    </source>
</evidence>
<reference evidence="3 4" key="1">
    <citation type="submission" date="2017-06" db="EMBL/GenBank/DDBJ databases">
        <authorList>
            <person name="Kim H.J."/>
            <person name="Triplett B.A."/>
        </authorList>
    </citation>
    <scope>NUCLEOTIDE SEQUENCE [LARGE SCALE GENOMIC DNA]</scope>
    <source>
        <strain evidence="3 4">DSM 18704</strain>
    </source>
</reference>
<gene>
    <name evidence="3" type="ORF">SAMN05421770_102267</name>
</gene>
<evidence type="ECO:0000313" key="4">
    <source>
        <dbReference type="Proteomes" id="UP000198356"/>
    </source>
</evidence>
<dbReference type="RefSeq" id="WP_089407772.1">
    <property type="nucleotide sequence ID" value="NZ_FZOU01000002.1"/>
</dbReference>
<feature type="region of interest" description="Disordered" evidence="1">
    <location>
        <begin position="28"/>
        <end position="48"/>
    </location>
</feature>
<dbReference type="EMBL" id="FZOU01000002">
    <property type="protein sequence ID" value="SNS77398.1"/>
    <property type="molecule type" value="Genomic_DNA"/>
</dbReference>
<keyword evidence="4" id="KW-1185">Reference proteome</keyword>
<evidence type="ECO:0000313" key="3">
    <source>
        <dbReference type="EMBL" id="SNS77398.1"/>
    </source>
</evidence>
<name>A0A239H8N1_9BACT</name>
<dbReference type="AlphaFoldDB" id="A0A239H8N1"/>
<organism evidence="3 4">
    <name type="scientific">Granulicella rosea</name>
    <dbReference type="NCBI Taxonomy" id="474952"/>
    <lineage>
        <taxon>Bacteria</taxon>
        <taxon>Pseudomonadati</taxon>
        <taxon>Acidobacteriota</taxon>
        <taxon>Terriglobia</taxon>
        <taxon>Terriglobales</taxon>
        <taxon>Acidobacteriaceae</taxon>
        <taxon>Granulicella</taxon>
    </lineage>
</organism>
<feature type="signal peptide" evidence="2">
    <location>
        <begin position="1"/>
        <end position="18"/>
    </location>
</feature>
<proteinExistence type="predicted"/>
<keyword evidence="2" id="KW-0732">Signal</keyword>
<evidence type="ECO:0000256" key="2">
    <source>
        <dbReference type="SAM" id="SignalP"/>
    </source>
</evidence>
<feature type="chain" id="PRO_5012579609" evidence="2">
    <location>
        <begin position="19"/>
        <end position="219"/>
    </location>
</feature>